<dbReference type="InterPro" id="IPR051786">
    <property type="entry name" value="ASN_synthetase/amidase"/>
</dbReference>
<keyword evidence="4 9" id="KW-0547">Nucleotide-binding</keyword>
<proteinExistence type="inferred from homology"/>
<dbReference type="Gene3D" id="3.60.20.10">
    <property type="entry name" value="Glutamine Phosphoribosylpyrophosphate, subunit 1, domain 1"/>
    <property type="match status" value="1"/>
</dbReference>
<dbReference type="GO" id="GO:0006529">
    <property type="term" value="P:asparagine biosynthetic process"/>
    <property type="evidence" value="ECO:0007669"/>
    <property type="project" value="UniProtKB-KW"/>
</dbReference>
<evidence type="ECO:0000313" key="13">
    <source>
        <dbReference type="Proteomes" id="UP000285655"/>
    </source>
</evidence>
<evidence type="ECO:0000256" key="3">
    <source>
        <dbReference type="ARBA" id="ARBA00012737"/>
    </source>
</evidence>
<dbReference type="PIRSF" id="PIRSF001589">
    <property type="entry name" value="Asn_synthetase_glu-h"/>
    <property type="match status" value="1"/>
</dbReference>
<reference evidence="12 13" key="1">
    <citation type="journal article" date="2017" name="ISME J.">
        <title>Energy and carbon metabolisms in a deep terrestrial subsurface fluid microbial community.</title>
        <authorList>
            <person name="Momper L."/>
            <person name="Jungbluth S.P."/>
            <person name="Lee M.D."/>
            <person name="Amend J.P."/>
        </authorList>
    </citation>
    <scope>NUCLEOTIDE SEQUENCE [LARGE SCALE GENOMIC DNA]</scope>
    <source>
        <strain evidence="12">SURF_29</strain>
    </source>
</reference>
<dbReference type="CDD" id="cd01991">
    <property type="entry name" value="Asn_synthase_B_C"/>
    <property type="match status" value="1"/>
</dbReference>
<dbReference type="Proteomes" id="UP000285655">
    <property type="component" value="Unassembled WGS sequence"/>
</dbReference>
<feature type="binding site" evidence="9">
    <location>
        <position position="292"/>
    </location>
    <ligand>
        <name>ATP</name>
        <dbReference type="ChEBI" id="CHEBI:30616"/>
    </ligand>
</feature>
<dbReference type="Pfam" id="PF13537">
    <property type="entry name" value="GATase_7"/>
    <property type="match status" value="1"/>
</dbReference>
<dbReference type="SUPFAM" id="SSF56235">
    <property type="entry name" value="N-terminal nucleophile aminohydrolases (Ntn hydrolases)"/>
    <property type="match status" value="1"/>
</dbReference>
<gene>
    <name evidence="12" type="primary">asnB</name>
    <name evidence="12" type="ORF">C4544_03150</name>
</gene>
<protein>
    <recommendedName>
        <fullName evidence="3">asparagine synthase (glutamine-hydrolyzing)</fullName>
        <ecNumber evidence="3">6.3.5.4</ecNumber>
    </recommendedName>
</protein>
<keyword evidence="6 8" id="KW-0315">Glutamine amidotransferase</keyword>
<feature type="domain" description="Glutamine amidotransferase type-2" evidence="11">
    <location>
        <begin position="2"/>
        <end position="215"/>
    </location>
</feature>
<dbReference type="AlphaFoldDB" id="A0A419DE52"/>
<dbReference type="PROSITE" id="PS51278">
    <property type="entry name" value="GATASE_TYPE_2"/>
    <property type="match status" value="1"/>
</dbReference>
<dbReference type="PANTHER" id="PTHR43284:SF1">
    <property type="entry name" value="ASPARAGINE SYNTHETASE"/>
    <property type="match status" value="1"/>
</dbReference>
<accession>A0A419DE52</accession>
<evidence type="ECO:0000256" key="6">
    <source>
        <dbReference type="ARBA" id="ARBA00022962"/>
    </source>
</evidence>
<dbReference type="NCBIfam" id="TIGR01536">
    <property type="entry name" value="asn_synth_AEB"/>
    <property type="match status" value="1"/>
</dbReference>
<comment type="similarity">
    <text evidence="2">Belongs to the asparagine synthetase family.</text>
</comment>
<feature type="active site" description="For GATase activity" evidence="8">
    <location>
        <position position="2"/>
    </location>
</feature>
<dbReference type="InterPro" id="IPR017932">
    <property type="entry name" value="GATase_2_dom"/>
</dbReference>
<evidence type="ECO:0000256" key="8">
    <source>
        <dbReference type="PIRSR" id="PIRSR001589-1"/>
    </source>
</evidence>
<evidence type="ECO:0000256" key="10">
    <source>
        <dbReference type="PIRSR" id="PIRSR001589-3"/>
    </source>
</evidence>
<evidence type="ECO:0000256" key="4">
    <source>
        <dbReference type="ARBA" id="ARBA00022741"/>
    </source>
</evidence>
<dbReference type="Gene3D" id="3.40.50.620">
    <property type="entry name" value="HUPs"/>
    <property type="match status" value="1"/>
</dbReference>
<evidence type="ECO:0000256" key="1">
    <source>
        <dbReference type="ARBA" id="ARBA00005187"/>
    </source>
</evidence>
<dbReference type="EMBL" id="QZJW01000020">
    <property type="protein sequence ID" value="RJO61340.1"/>
    <property type="molecule type" value="Genomic_DNA"/>
</dbReference>
<dbReference type="InterPro" id="IPR014729">
    <property type="entry name" value="Rossmann-like_a/b/a_fold"/>
</dbReference>
<evidence type="ECO:0000256" key="9">
    <source>
        <dbReference type="PIRSR" id="PIRSR001589-2"/>
    </source>
</evidence>
<keyword evidence="8" id="KW-0061">Asparagine biosynthesis</keyword>
<dbReference type="Pfam" id="PF00733">
    <property type="entry name" value="Asn_synthase"/>
    <property type="match status" value="1"/>
</dbReference>
<evidence type="ECO:0000256" key="7">
    <source>
        <dbReference type="ARBA" id="ARBA00048741"/>
    </source>
</evidence>
<feature type="binding site" evidence="9">
    <location>
        <position position="100"/>
    </location>
    <ligand>
        <name>L-glutamine</name>
        <dbReference type="ChEBI" id="CHEBI:58359"/>
    </ligand>
</feature>
<comment type="catalytic activity">
    <reaction evidence="7">
        <text>L-aspartate + L-glutamine + ATP + H2O = L-asparagine + L-glutamate + AMP + diphosphate + H(+)</text>
        <dbReference type="Rhea" id="RHEA:12228"/>
        <dbReference type="ChEBI" id="CHEBI:15377"/>
        <dbReference type="ChEBI" id="CHEBI:15378"/>
        <dbReference type="ChEBI" id="CHEBI:29985"/>
        <dbReference type="ChEBI" id="CHEBI:29991"/>
        <dbReference type="ChEBI" id="CHEBI:30616"/>
        <dbReference type="ChEBI" id="CHEBI:33019"/>
        <dbReference type="ChEBI" id="CHEBI:58048"/>
        <dbReference type="ChEBI" id="CHEBI:58359"/>
        <dbReference type="ChEBI" id="CHEBI:456215"/>
        <dbReference type="EC" id="6.3.5.4"/>
    </reaction>
</comment>
<dbReference type="GO" id="GO:0004066">
    <property type="term" value="F:asparagine synthase (glutamine-hydrolyzing) activity"/>
    <property type="evidence" value="ECO:0007669"/>
    <property type="project" value="UniProtKB-EC"/>
</dbReference>
<comment type="caution">
    <text evidence="12">The sequence shown here is derived from an EMBL/GenBank/DDBJ whole genome shotgun (WGS) entry which is preliminary data.</text>
</comment>
<dbReference type="SUPFAM" id="SSF52402">
    <property type="entry name" value="Adenine nucleotide alpha hydrolases-like"/>
    <property type="match status" value="1"/>
</dbReference>
<keyword evidence="8" id="KW-0028">Amino-acid biosynthesis</keyword>
<dbReference type="InterPro" id="IPR006426">
    <property type="entry name" value="Asn_synth_AEB"/>
</dbReference>
<feature type="site" description="Important for beta-aspartyl-AMP intermediate formation" evidence="10">
    <location>
        <position position="366"/>
    </location>
</feature>
<dbReference type="InterPro" id="IPR033738">
    <property type="entry name" value="AsnB_N"/>
</dbReference>
<comment type="pathway">
    <text evidence="1">Amino-acid biosynthesis; L-asparagine biosynthesis; L-asparagine from L-aspartate (L-Gln route): step 1/1.</text>
</comment>
<evidence type="ECO:0000256" key="2">
    <source>
        <dbReference type="ARBA" id="ARBA00005752"/>
    </source>
</evidence>
<dbReference type="PANTHER" id="PTHR43284">
    <property type="entry name" value="ASPARAGINE SYNTHETASE (GLUTAMINE-HYDROLYZING)"/>
    <property type="match status" value="1"/>
</dbReference>
<feature type="binding site" evidence="9">
    <location>
        <begin position="364"/>
        <end position="365"/>
    </location>
    <ligand>
        <name>ATP</name>
        <dbReference type="ChEBI" id="CHEBI:30616"/>
    </ligand>
</feature>
<dbReference type="GO" id="GO:0005524">
    <property type="term" value="F:ATP binding"/>
    <property type="evidence" value="ECO:0007669"/>
    <property type="project" value="UniProtKB-KW"/>
</dbReference>
<evidence type="ECO:0000313" key="12">
    <source>
        <dbReference type="EMBL" id="RJO61340.1"/>
    </source>
</evidence>
<dbReference type="GO" id="GO:0005829">
    <property type="term" value="C:cytosol"/>
    <property type="evidence" value="ECO:0007669"/>
    <property type="project" value="TreeGrafter"/>
</dbReference>
<name>A0A419DE52_9BACT</name>
<evidence type="ECO:0000259" key="11">
    <source>
        <dbReference type="PROSITE" id="PS51278"/>
    </source>
</evidence>
<sequence length="627" mass="72952">MCGILGVIDRKGVDEHSLRLMRDTMVHRGPDDAGIWISRNREIGLAHRRLSIIDLSEAGKQPMPSSDGTIQITYNGEIYNYLEVRRNLKEKGYIFTSRSDTEVIINAYKEWGLDCIQKFNGMFAFAIYDENAKVLFLARDRIGKKPLYYVHDHYTSRFTFASEIKALLKDNKVSRDIDFQALNYYFTFGYIPGELCIFKDVRKLLPAHAMIYHLDSGEKKIWCYWDVPVMTNKTASEDKLLEELDSLIEDAVRIRLISDVPLGAFLSGGIDSSIIIAMMSRASNKPVKTFSIGFEDDKYNELPYARIVADYFGTEHYELIVKPDVFSILPDLVRQFDEPFADSSMIPTYYVSKITRGHVTVALSGDGGDEIFGGYLVYRASLFDYYLRRFIPFWIRNGVARAAEYFPDSYSSNNIIKQLVRMGKDIDDVLIERYIHLFFKERQRQRILSDHVRMYLDNVFTAPELSRLYYLNRREGDIINRLTYADLKTYLPDDIMVKVDRMSMLVSLETRAPLLDYRIAEFSFRNIPGDLKVKRTTTKYLLRKLSERNLPRELNIKRKWGFSIPLAEWFRGPLSSQIMEILLGSDNKYCSQTYIKKLLDEHKNGTDHSTRLYTLLVFSLWKEDVIN</sequence>
<evidence type="ECO:0000256" key="5">
    <source>
        <dbReference type="ARBA" id="ARBA00022840"/>
    </source>
</evidence>
<organism evidence="12 13">
    <name type="scientific">candidate division WS5 bacterium</name>
    <dbReference type="NCBI Taxonomy" id="2093353"/>
    <lineage>
        <taxon>Bacteria</taxon>
        <taxon>candidate division WS5</taxon>
    </lineage>
</organism>
<dbReference type="InterPro" id="IPR029055">
    <property type="entry name" value="Ntn_hydrolases_N"/>
</dbReference>
<keyword evidence="5 9" id="KW-0067">ATP-binding</keyword>
<dbReference type="EC" id="6.3.5.4" evidence="3"/>
<dbReference type="InterPro" id="IPR001962">
    <property type="entry name" value="Asn_synthase"/>
</dbReference>
<dbReference type="CDD" id="cd00712">
    <property type="entry name" value="AsnB"/>
    <property type="match status" value="1"/>
</dbReference>
<keyword evidence="12" id="KW-0436">Ligase</keyword>